<evidence type="ECO:0000313" key="3">
    <source>
        <dbReference type="Proteomes" id="UP000029533"/>
    </source>
</evidence>
<dbReference type="RefSeq" id="WP_036871031.1">
    <property type="nucleotide sequence ID" value="NZ_JRNJ01000104.1"/>
</dbReference>
<evidence type="ECO:0000313" key="2">
    <source>
        <dbReference type="EMBL" id="KGF24856.1"/>
    </source>
</evidence>
<proteinExistence type="predicted"/>
<dbReference type="AlphaFoldDB" id="A0AAW3FE46"/>
<reference evidence="2 3" key="1">
    <citation type="submission" date="2014-07" db="EMBL/GenBank/DDBJ databases">
        <authorList>
            <person name="McCorrison J."/>
            <person name="Sanka R."/>
            <person name="Torralba M."/>
            <person name="Gillis M."/>
            <person name="Haft D.H."/>
            <person name="Methe B."/>
            <person name="Sutton G."/>
            <person name="Nelson K.E."/>
        </authorList>
    </citation>
    <scope>NUCLEOTIDE SEQUENCE [LARGE SCALE GENOMIC DNA]</scope>
    <source>
        <strain evidence="2 3">DNF00424</strain>
    </source>
</reference>
<name>A0AAW3FE46_9BACT</name>
<protein>
    <submittedName>
        <fullName evidence="2">Uncharacterized protein</fullName>
    </submittedName>
</protein>
<feature type="region of interest" description="Disordered" evidence="1">
    <location>
        <begin position="29"/>
        <end position="54"/>
    </location>
</feature>
<organism evidence="2 3">
    <name type="scientific">Prevotella histicola JCM 15637 = DNF00424</name>
    <dbReference type="NCBI Taxonomy" id="1236504"/>
    <lineage>
        <taxon>Bacteria</taxon>
        <taxon>Pseudomonadati</taxon>
        <taxon>Bacteroidota</taxon>
        <taxon>Bacteroidia</taxon>
        <taxon>Bacteroidales</taxon>
        <taxon>Prevotellaceae</taxon>
        <taxon>Prevotella</taxon>
    </lineage>
</organism>
<evidence type="ECO:0000256" key="1">
    <source>
        <dbReference type="SAM" id="MobiDB-lite"/>
    </source>
</evidence>
<comment type="caution">
    <text evidence="2">The sequence shown here is derived from an EMBL/GenBank/DDBJ whole genome shotgun (WGS) entry which is preliminary data.</text>
</comment>
<dbReference type="EMBL" id="JRNJ01000104">
    <property type="protein sequence ID" value="KGF24856.1"/>
    <property type="molecule type" value="Genomic_DNA"/>
</dbReference>
<accession>A0AAW3FE46</accession>
<sequence>MRKEVISNPRYPHTIKIVRILEKTVPVENASEVENEDPFASNDTSNPQTKTERENVILYSGCGRSFTDTTTNGMGKVDINKRKASIPVRYDKWEANRQPLDGDTIYATVGNNTEEGRVRDSEPDNDRTIVYWELVRV</sequence>
<gene>
    <name evidence="2" type="ORF">HMPREF2132_11205</name>
</gene>
<dbReference type="Proteomes" id="UP000029533">
    <property type="component" value="Unassembled WGS sequence"/>
</dbReference>